<proteinExistence type="predicted"/>
<feature type="region of interest" description="Disordered" evidence="1">
    <location>
        <begin position="224"/>
        <end position="251"/>
    </location>
</feature>
<accession>R7YHD7</accession>
<dbReference type="OrthoDB" id="1043111at2759"/>
<keyword evidence="4" id="KW-1185">Reference proteome</keyword>
<dbReference type="STRING" id="1168221.R7YHD7"/>
<reference evidence="4" key="1">
    <citation type="submission" date="2012-06" db="EMBL/GenBank/DDBJ databases">
        <title>The genome sequence of Coniosporium apollinis CBS 100218.</title>
        <authorList>
            <consortium name="The Broad Institute Genome Sequencing Platform"/>
            <person name="Cuomo C."/>
            <person name="Gorbushina A."/>
            <person name="Noack S."/>
            <person name="Walker B."/>
            <person name="Young S.K."/>
            <person name="Zeng Q."/>
            <person name="Gargeya S."/>
            <person name="Fitzgerald M."/>
            <person name="Haas B."/>
            <person name="Abouelleil A."/>
            <person name="Alvarado L."/>
            <person name="Arachchi H.M."/>
            <person name="Berlin A.M."/>
            <person name="Chapman S.B."/>
            <person name="Goldberg J."/>
            <person name="Griggs A."/>
            <person name="Gujja S."/>
            <person name="Hansen M."/>
            <person name="Howarth C."/>
            <person name="Imamovic A."/>
            <person name="Larimer J."/>
            <person name="McCowan C."/>
            <person name="Montmayeur A."/>
            <person name="Murphy C."/>
            <person name="Neiman D."/>
            <person name="Pearson M."/>
            <person name="Priest M."/>
            <person name="Roberts A."/>
            <person name="Saif S."/>
            <person name="Shea T."/>
            <person name="Sisk P."/>
            <person name="Sykes S."/>
            <person name="Wortman J."/>
            <person name="Nusbaum C."/>
            <person name="Birren B."/>
        </authorList>
    </citation>
    <scope>NUCLEOTIDE SEQUENCE [LARGE SCALE GENOMIC DNA]</scope>
    <source>
        <strain evidence="4">CBS 100218</strain>
    </source>
</reference>
<feature type="domain" description="Ubiquitin-like" evidence="2">
    <location>
        <begin position="162"/>
        <end position="212"/>
    </location>
</feature>
<name>R7YHD7_CONA1</name>
<evidence type="ECO:0000259" key="2">
    <source>
        <dbReference type="PROSITE" id="PS50053"/>
    </source>
</evidence>
<evidence type="ECO:0000313" key="3">
    <source>
        <dbReference type="EMBL" id="EON61209.1"/>
    </source>
</evidence>
<gene>
    <name evidence="3" type="ORF">W97_00421</name>
</gene>
<dbReference type="PANTHER" id="PTHR13169">
    <property type="entry name" value="UBIQUITIN-LIKE PROTEIN 3 HCG-1 PROTEIN"/>
    <property type="match status" value="1"/>
</dbReference>
<dbReference type="SUPFAM" id="SSF54236">
    <property type="entry name" value="Ubiquitin-like"/>
    <property type="match status" value="1"/>
</dbReference>
<protein>
    <recommendedName>
        <fullName evidence="2">Ubiquitin-like domain-containing protein</fullName>
    </recommendedName>
</protein>
<dbReference type="RefSeq" id="XP_007776526.1">
    <property type="nucleotide sequence ID" value="XM_007778336.1"/>
</dbReference>
<evidence type="ECO:0000313" key="4">
    <source>
        <dbReference type="Proteomes" id="UP000016924"/>
    </source>
</evidence>
<feature type="compositionally biased region" description="Basic and acidic residues" evidence="1">
    <location>
        <begin position="242"/>
        <end position="251"/>
    </location>
</feature>
<feature type="compositionally biased region" description="Polar residues" evidence="1">
    <location>
        <begin position="64"/>
        <end position="82"/>
    </location>
</feature>
<dbReference type="AlphaFoldDB" id="R7YHD7"/>
<dbReference type="Gene3D" id="3.10.20.90">
    <property type="entry name" value="Phosphatidylinositol 3-kinase Catalytic Subunit, Chain A, domain 1"/>
    <property type="match status" value="1"/>
</dbReference>
<feature type="compositionally biased region" description="Polar residues" evidence="1">
    <location>
        <begin position="23"/>
        <end position="37"/>
    </location>
</feature>
<dbReference type="EMBL" id="JH767555">
    <property type="protein sequence ID" value="EON61209.1"/>
    <property type="molecule type" value="Genomic_DNA"/>
</dbReference>
<dbReference type="eggNOG" id="ENOG502S95Z">
    <property type="taxonomic scope" value="Eukaryota"/>
</dbReference>
<evidence type="ECO:0000256" key="1">
    <source>
        <dbReference type="SAM" id="MobiDB-lite"/>
    </source>
</evidence>
<feature type="compositionally biased region" description="Low complexity" evidence="1">
    <location>
        <begin position="43"/>
        <end position="63"/>
    </location>
</feature>
<feature type="compositionally biased region" description="Low complexity" evidence="1">
    <location>
        <begin position="107"/>
        <end position="121"/>
    </location>
</feature>
<feature type="region of interest" description="Disordered" evidence="1">
    <location>
        <begin position="1"/>
        <end position="121"/>
    </location>
</feature>
<dbReference type="PANTHER" id="PTHR13169:SF0">
    <property type="entry name" value="UBIQUITIN-LIKE PROTEIN 3"/>
    <property type="match status" value="1"/>
</dbReference>
<dbReference type="Pfam" id="PF13881">
    <property type="entry name" value="Rad60-SLD_2"/>
    <property type="match status" value="1"/>
</dbReference>
<dbReference type="InterPro" id="IPR029071">
    <property type="entry name" value="Ubiquitin-like_domsf"/>
</dbReference>
<feature type="compositionally biased region" description="Low complexity" evidence="1">
    <location>
        <begin position="1"/>
        <end position="13"/>
    </location>
</feature>
<dbReference type="GeneID" id="19897732"/>
<sequence>MAAPASASLSAPAQQIAERATSDEPTTSVELNTLSPHQPSPTEPATTSSLPPPTTSATPAAPSEQQLPAPSPDPQTTATSPTDPAVTSAAPTSRPHAAPRAETEAIGPSTDTPTPAADPSGGPAVIITLLVTAGTKHPYRVDAKYLRKRGVEVEGMDPFNVSVYQLKELILRDWREEWESRPSSPNAIRLIHFGRYLEDNAYLKDCRFNPSSPNVVHMTVKPPELADDEDAHASKAQKGSRTRSDRGDDERTAGCRCVIL</sequence>
<dbReference type="InterPro" id="IPR040015">
    <property type="entry name" value="UBL3-like"/>
</dbReference>
<dbReference type="Proteomes" id="UP000016924">
    <property type="component" value="Unassembled WGS sequence"/>
</dbReference>
<dbReference type="OMA" id="NDAVAME"/>
<dbReference type="InterPro" id="IPR000626">
    <property type="entry name" value="Ubiquitin-like_dom"/>
</dbReference>
<dbReference type="HOGENOM" id="CLU_055856_0_0_1"/>
<organism evidence="3 4">
    <name type="scientific">Coniosporium apollinis (strain CBS 100218)</name>
    <name type="common">Rock-inhabiting black yeast</name>
    <dbReference type="NCBI Taxonomy" id="1168221"/>
    <lineage>
        <taxon>Eukaryota</taxon>
        <taxon>Fungi</taxon>
        <taxon>Dikarya</taxon>
        <taxon>Ascomycota</taxon>
        <taxon>Pezizomycotina</taxon>
        <taxon>Dothideomycetes</taxon>
        <taxon>Dothideomycetes incertae sedis</taxon>
        <taxon>Coniosporium</taxon>
    </lineage>
</organism>
<dbReference type="PROSITE" id="PS50053">
    <property type="entry name" value="UBIQUITIN_2"/>
    <property type="match status" value="1"/>
</dbReference>
<dbReference type="InterPro" id="IPR039540">
    <property type="entry name" value="UBL3-like_ubiquitin_dom"/>
</dbReference>